<accession>Q9IMY7</accession>
<feature type="non-terminal residue" evidence="1">
    <location>
        <position position="1"/>
    </location>
</feature>
<evidence type="ECO:0000313" key="1">
    <source>
        <dbReference type="EMBL" id="AAF87936.1"/>
    </source>
</evidence>
<protein>
    <submittedName>
        <fullName evidence="1">ORF2</fullName>
    </submittedName>
</protein>
<dbReference type="EMBL" id="AF158743">
    <property type="protein sequence ID" value="AAF87936.1"/>
    <property type="molecule type" value="Genomic_DNA"/>
</dbReference>
<name>Q9IMY7_9VIRU</name>
<organism evidence="1">
    <name type="scientific">Torque teno virus</name>
    <dbReference type="NCBI Taxonomy" id="68887"/>
    <lineage>
        <taxon>Viruses</taxon>
        <taxon>Monodnaviria</taxon>
        <taxon>Shotokuvirae</taxon>
        <taxon>Commensaviricota</taxon>
        <taxon>Cardeaviricetes</taxon>
        <taxon>Sanitavirales</taxon>
        <taxon>Anelloviridae</taxon>
    </lineage>
</organism>
<proteinExistence type="predicted"/>
<sequence length="61" mass="7445">GLWARLLKMHFSRIHRKKRLLLLQTVRTPQKTLKLLKGMWSPPTNDERVRERKWFLATVYT</sequence>
<feature type="non-terminal residue" evidence="1">
    <location>
        <position position="61"/>
    </location>
</feature>
<reference evidence="1" key="1">
    <citation type="submission" date="1999-06" db="EMBL/GenBank/DDBJ databases">
        <title>TT virus: Phylogeny, Genotypes and Natural History.</title>
        <authorList>
            <person name="Biagini P."/>
            <person name="Gallian P."/>
            <person name="de Lamballerie X."/>
            <person name="de Micco P."/>
        </authorList>
    </citation>
    <scope>NUCLEOTIDE SEQUENCE</scope>
    <source>
        <strain evidence="1">TTm30</strain>
    </source>
</reference>